<gene>
    <name evidence="1" type="ORF">OHU17_34245</name>
</gene>
<organism evidence="1 2">
    <name type="scientific">Streptomyces goshikiensis</name>
    <dbReference type="NCBI Taxonomy" id="1942"/>
    <lineage>
        <taxon>Bacteria</taxon>
        <taxon>Bacillati</taxon>
        <taxon>Actinomycetota</taxon>
        <taxon>Actinomycetes</taxon>
        <taxon>Kitasatosporales</taxon>
        <taxon>Streptomycetaceae</taxon>
        <taxon>Streptomyces</taxon>
    </lineage>
</organism>
<name>A0ABZ1RUJ2_9ACTN</name>
<reference evidence="1" key="1">
    <citation type="submission" date="2022-10" db="EMBL/GenBank/DDBJ databases">
        <title>The complete genomes of actinobacterial strains from the NBC collection.</title>
        <authorList>
            <person name="Joergensen T.S."/>
            <person name="Alvarez Arevalo M."/>
            <person name="Sterndorff E.B."/>
            <person name="Faurdal D."/>
            <person name="Vuksanovic O."/>
            <person name="Mourched A.-S."/>
            <person name="Charusanti P."/>
            <person name="Shaw S."/>
            <person name="Blin K."/>
            <person name="Weber T."/>
        </authorList>
    </citation>
    <scope>NUCLEOTIDE SEQUENCE</scope>
    <source>
        <strain evidence="1">NBC_00283</strain>
    </source>
</reference>
<keyword evidence="2" id="KW-1185">Reference proteome</keyword>
<dbReference type="Proteomes" id="UP001432075">
    <property type="component" value="Chromosome"/>
</dbReference>
<sequence length="137" mass="14566">MRSMPRSCAALIRLSVIHAQSQTPPSCGRQLDGAAVRTGDLRAHRPVQPEKVTAALDDANGPVDRLKIAGPDRGRVYAEEQPLQAFLHEFAERVRALIQGGAALGKGLGHVLAGPIRRPSVRGASPLRYASMPNSCG</sequence>
<dbReference type="RefSeq" id="WP_328777285.1">
    <property type="nucleotide sequence ID" value="NZ_CP108057.1"/>
</dbReference>
<dbReference type="EMBL" id="CP108057">
    <property type="protein sequence ID" value="WUO50497.1"/>
    <property type="molecule type" value="Genomic_DNA"/>
</dbReference>
<evidence type="ECO:0000313" key="2">
    <source>
        <dbReference type="Proteomes" id="UP001432075"/>
    </source>
</evidence>
<protein>
    <submittedName>
        <fullName evidence="1">Uncharacterized protein</fullName>
    </submittedName>
</protein>
<accession>A0ABZ1RUJ2</accession>
<proteinExistence type="predicted"/>
<evidence type="ECO:0000313" key="1">
    <source>
        <dbReference type="EMBL" id="WUO50497.1"/>
    </source>
</evidence>